<dbReference type="GeneTree" id="ENSGT01030000234941"/>
<keyword evidence="1" id="KW-0732">Signal</keyword>
<evidence type="ECO:0000313" key="7">
    <source>
        <dbReference type="Proteomes" id="UP000261340"/>
    </source>
</evidence>
<dbReference type="SUPFAM" id="SSF48726">
    <property type="entry name" value="Immunoglobulin"/>
    <property type="match status" value="1"/>
</dbReference>
<keyword evidence="7" id="KW-1185">Reference proteome</keyword>
<dbReference type="AlphaFoldDB" id="A0A3Q0R5Y8"/>
<keyword evidence="4" id="KW-1133">Transmembrane helix</keyword>
<evidence type="ECO:0000313" key="6">
    <source>
        <dbReference type="Ensembl" id="ENSACIP00000005492.1"/>
    </source>
</evidence>
<dbReference type="Ensembl" id="ENSACIT00000005660.1">
    <property type="protein sequence ID" value="ENSACIP00000005492.1"/>
    <property type="gene ID" value="ENSACIG00000004337.1"/>
</dbReference>
<proteinExistence type="predicted"/>
<dbReference type="InterPro" id="IPR013783">
    <property type="entry name" value="Ig-like_fold"/>
</dbReference>
<dbReference type="PANTHER" id="PTHR16423">
    <property type="entry name" value="TREM-LIKE TRANSCRIPT PROTEIN"/>
    <property type="match status" value="1"/>
</dbReference>
<dbReference type="GO" id="GO:0009986">
    <property type="term" value="C:cell surface"/>
    <property type="evidence" value="ECO:0007669"/>
    <property type="project" value="TreeGrafter"/>
</dbReference>
<reference evidence="6" key="2">
    <citation type="submission" date="2025-09" db="UniProtKB">
        <authorList>
            <consortium name="Ensembl"/>
        </authorList>
    </citation>
    <scope>IDENTIFICATION</scope>
</reference>
<dbReference type="InterPro" id="IPR003599">
    <property type="entry name" value="Ig_sub"/>
</dbReference>
<keyword evidence="2" id="KW-1015">Disulfide bond</keyword>
<dbReference type="GO" id="GO:0038023">
    <property type="term" value="F:signaling receptor activity"/>
    <property type="evidence" value="ECO:0007669"/>
    <property type="project" value="TreeGrafter"/>
</dbReference>
<evidence type="ECO:0000256" key="1">
    <source>
        <dbReference type="ARBA" id="ARBA00022729"/>
    </source>
</evidence>
<dbReference type="PANTHER" id="PTHR16423:SF3">
    <property type="entry name" value="TREM-LIKE TRANSCRIPT 2 PROTEIN"/>
    <property type="match status" value="1"/>
</dbReference>
<keyword evidence="3" id="KW-0393">Immunoglobulin domain</keyword>
<dbReference type="SMART" id="SM00409">
    <property type="entry name" value="IG"/>
    <property type="match status" value="1"/>
</dbReference>
<feature type="domain" description="Immunoglobulin" evidence="5">
    <location>
        <begin position="26"/>
        <end position="127"/>
    </location>
</feature>
<dbReference type="Proteomes" id="UP000261340">
    <property type="component" value="Unplaced"/>
</dbReference>
<feature type="transmembrane region" description="Helical" evidence="4">
    <location>
        <begin position="192"/>
        <end position="213"/>
    </location>
</feature>
<dbReference type="InterPro" id="IPR052314">
    <property type="entry name" value="Immune_rcpt_domain"/>
</dbReference>
<protein>
    <recommendedName>
        <fullName evidence="5">Immunoglobulin domain-containing protein</fullName>
    </recommendedName>
</protein>
<evidence type="ECO:0000256" key="4">
    <source>
        <dbReference type="SAM" id="Phobius"/>
    </source>
</evidence>
<sequence length="234" mass="26317">VINLIITTFKIMISKSTHCFHRLISIPVHTGIEGGNITVQCSFYVFGKWKLVCKEECQENILIKTTKDAARRGRYFITYKAERFPTHHAFLYVSITQLQKSDSGLYRCYLDRRSDPYLYEGFQLNVIEGGFENAPSFVTSSISHAVLFLIVSLFAASTSSTTIKPTLALQSVSPPTITSSKQSEISTIDSGFLWPVVISVVLVVLVLSVGLIYKKKTVDSCEFHLFCTFMMNLK</sequence>
<dbReference type="InterPro" id="IPR036179">
    <property type="entry name" value="Ig-like_dom_sf"/>
</dbReference>
<dbReference type="OMA" id="ECQENIL"/>
<evidence type="ECO:0000256" key="3">
    <source>
        <dbReference type="ARBA" id="ARBA00023319"/>
    </source>
</evidence>
<name>A0A3Q0R5Y8_AMPCI</name>
<evidence type="ECO:0000259" key="5">
    <source>
        <dbReference type="SMART" id="SM00409"/>
    </source>
</evidence>
<organism evidence="6 7">
    <name type="scientific">Amphilophus citrinellus</name>
    <name type="common">Midas cichlid</name>
    <name type="synonym">Cichlasoma citrinellum</name>
    <dbReference type="NCBI Taxonomy" id="61819"/>
    <lineage>
        <taxon>Eukaryota</taxon>
        <taxon>Metazoa</taxon>
        <taxon>Chordata</taxon>
        <taxon>Craniata</taxon>
        <taxon>Vertebrata</taxon>
        <taxon>Euteleostomi</taxon>
        <taxon>Actinopterygii</taxon>
        <taxon>Neopterygii</taxon>
        <taxon>Teleostei</taxon>
        <taxon>Neoteleostei</taxon>
        <taxon>Acanthomorphata</taxon>
        <taxon>Ovalentaria</taxon>
        <taxon>Cichlomorphae</taxon>
        <taxon>Cichliformes</taxon>
        <taxon>Cichlidae</taxon>
        <taxon>New World cichlids</taxon>
        <taxon>Cichlasomatinae</taxon>
        <taxon>Heroini</taxon>
        <taxon>Amphilophus</taxon>
    </lineage>
</organism>
<keyword evidence="4" id="KW-0812">Transmembrane</keyword>
<accession>A0A3Q0R5Y8</accession>
<reference evidence="6" key="1">
    <citation type="submission" date="2025-08" db="UniProtKB">
        <authorList>
            <consortium name="Ensembl"/>
        </authorList>
    </citation>
    <scope>IDENTIFICATION</scope>
</reference>
<dbReference type="Gene3D" id="2.60.40.10">
    <property type="entry name" value="Immunoglobulins"/>
    <property type="match status" value="1"/>
</dbReference>
<evidence type="ECO:0000256" key="2">
    <source>
        <dbReference type="ARBA" id="ARBA00023157"/>
    </source>
</evidence>
<keyword evidence="4" id="KW-0472">Membrane</keyword>